<reference evidence="7" key="1">
    <citation type="submission" date="2022-12" db="EMBL/GenBank/DDBJ databases">
        <title>Chromosome-level genome assembly of the bean flower thrips Megalurothrips usitatus.</title>
        <authorList>
            <person name="Ma L."/>
            <person name="Liu Q."/>
            <person name="Li H."/>
            <person name="Cai W."/>
        </authorList>
    </citation>
    <scope>NUCLEOTIDE SEQUENCE</scope>
    <source>
        <strain evidence="7">Cailab_2022a</strain>
    </source>
</reference>
<dbReference type="InterPro" id="IPR052414">
    <property type="entry name" value="U3_snoRNA-assoc_WDR"/>
</dbReference>
<feature type="domain" description="Small-subunit processome Utp12" evidence="6">
    <location>
        <begin position="438"/>
        <end position="540"/>
    </location>
</feature>
<feature type="region of interest" description="Disordered" evidence="5">
    <location>
        <begin position="567"/>
        <end position="614"/>
    </location>
</feature>
<dbReference type="PANTHER" id="PTHR44267:SF1">
    <property type="entry name" value="WD REPEAT-CONTAINING PROTEIN 43"/>
    <property type="match status" value="1"/>
</dbReference>
<comment type="caution">
    <text evidence="7">The sequence shown here is derived from an EMBL/GenBank/DDBJ whole genome shotgun (WGS) entry which is preliminary data.</text>
</comment>
<organism evidence="7 8">
    <name type="scientific">Megalurothrips usitatus</name>
    <name type="common">bean blossom thrips</name>
    <dbReference type="NCBI Taxonomy" id="439358"/>
    <lineage>
        <taxon>Eukaryota</taxon>
        <taxon>Metazoa</taxon>
        <taxon>Ecdysozoa</taxon>
        <taxon>Arthropoda</taxon>
        <taxon>Hexapoda</taxon>
        <taxon>Insecta</taxon>
        <taxon>Pterygota</taxon>
        <taxon>Neoptera</taxon>
        <taxon>Paraneoptera</taxon>
        <taxon>Thysanoptera</taxon>
        <taxon>Terebrantia</taxon>
        <taxon>Thripoidea</taxon>
        <taxon>Thripidae</taxon>
        <taxon>Megalurothrips</taxon>
    </lineage>
</organism>
<sequence>MASSSNSSFSPDAKYFASCDNDGKLRIWETQKNVLFQEFTPNFHLNAPCSCLKWMCSPGGPSPGGPSKKKLKKSRDVGEDIIAMGTSNGRILLYSLATAKVEGQLEGGHKSSAVTGLSWFPGTSLYSCGDCVIAEWNISEKKAKNKWKAGTEKIGCVLVSPDGKHVLSSSRSIKLWNPATGELVMTFIGHASPVISLTFVPKPAPNGAYYFVSSAKGDRYMNVWSFGKGGDKTAVVSMVLESESAGAVSLYEEQESGTINLAAVTHNGVVQTFSHQLNGRCPKPLKPTLTIQVATDSSRGKESVEPIPIVSTLCAFKEEVKIAYGIGTFLAFENVVLNYDEKLQVLVRQDPRKVHQESSTDTSLVKVPENQKAQFLPPSAANAVVSGTKRTHNRRAEVPMEERLENLSLTLRADDRPTGMPRADNLSQLMLQALHSKDKHMLHTVLLRREEDVIRNTVRKLPLQVIEPLLKELTTLLHGKTAMAQTGARWLKVVLSIHSAHLMANPSLVELLSPVIGLIETRLSVLPSLNRLSGRLELLASQLEGASGSDDNAAALDMQSSLLLYQDADTSDEDDAQDDNGGLVSESDDHWEELSDSDNSVDEDSDDNDVEMAD</sequence>
<evidence type="ECO:0000256" key="5">
    <source>
        <dbReference type="SAM" id="MobiDB-lite"/>
    </source>
</evidence>
<dbReference type="InterPro" id="IPR015943">
    <property type="entry name" value="WD40/YVTN_repeat-like_dom_sf"/>
</dbReference>
<comment type="subcellular location">
    <subcellularLocation>
        <location evidence="1">Nucleus</location>
    </subcellularLocation>
</comment>
<dbReference type="InterPro" id="IPR001680">
    <property type="entry name" value="WD40_rpt"/>
</dbReference>
<proteinExistence type="inferred from homology"/>
<evidence type="ECO:0000256" key="1">
    <source>
        <dbReference type="ARBA" id="ARBA00004123"/>
    </source>
</evidence>
<dbReference type="Proteomes" id="UP001075354">
    <property type="component" value="Chromosome 13"/>
</dbReference>
<dbReference type="Pfam" id="PF04003">
    <property type="entry name" value="Utp12"/>
    <property type="match status" value="1"/>
</dbReference>
<dbReference type="GO" id="GO:0005730">
    <property type="term" value="C:nucleolus"/>
    <property type="evidence" value="ECO:0007669"/>
    <property type="project" value="TreeGrafter"/>
</dbReference>
<dbReference type="GO" id="GO:0000462">
    <property type="term" value="P:maturation of SSU-rRNA from tricistronic rRNA transcript (SSU-rRNA, 5.8S rRNA, LSU-rRNA)"/>
    <property type="evidence" value="ECO:0007669"/>
    <property type="project" value="TreeGrafter"/>
</dbReference>
<dbReference type="Pfam" id="PF00400">
    <property type="entry name" value="WD40"/>
    <property type="match status" value="3"/>
</dbReference>
<dbReference type="SMART" id="SM00320">
    <property type="entry name" value="WD40"/>
    <property type="match status" value="5"/>
</dbReference>
<protein>
    <recommendedName>
        <fullName evidence="6">Small-subunit processome Utp12 domain-containing protein</fullName>
    </recommendedName>
</protein>
<evidence type="ECO:0000256" key="3">
    <source>
        <dbReference type="ARBA" id="ARBA00038335"/>
    </source>
</evidence>
<gene>
    <name evidence="7" type="ORF">ONE63_003038</name>
</gene>
<dbReference type="Gene3D" id="2.130.10.10">
    <property type="entry name" value="YVTN repeat-like/Quinoprotein amine dehydrogenase"/>
    <property type="match status" value="2"/>
</dbReference>
<evidence type="ECO:0000259" key="6">
    <source>
        <dbReference type="Pfam" id="PF04003"/>
    </source>
</evidence>
<keyword evidence="8" id="KW-1185">Reference proteome</keyword>
<comment type="similarity">
    <text evidence="3">Belongs to the UTP5 family.</text>
</comment>
<name>A0AAV7XAH4_9NEOP</name>
<feature type="repeat" description="WD" evidence="4">
    <location>
        <begin position="1"/>
        <end position="38"/>
    </location>
</feature>
<dbReference type="EMBL" id="JAPTSV010000013">
    <property type="protein sequence ID" value="KAJ1521362.1"/>
    <property type="molecule type" value="Genomic_DNA"/>
</dbReference>
<keyword evidence="2" id="KW-0539">Nucleus</keyword>
<dbReference type="PANTHER" id="PTHR44267">
    <property type="entry name" value="WD REPEAT-CONTAINING PROTEIN 43"/>
    <property type="match status" value="1"/>
</dbReference>
<feature type="compositionally biased region" description="Acidic residues" evidence="5">
    <location>
        <begin position="569"/>
        <end position="578"/>
    </location>
</feature>
<dbReference type="SUPFAM" id="SSF50978">
    <property type="entry name" value="WD40 repeat-like"/>
    <property type="match status" value="1"/>
</dbReference>
<accession>A0AAV7XAH4</accession>
<dbReference type="InterPro" id="IPR007148">
    <property type="entry name" value="SSU_processome_Utp12"/>
</dbReference>
<dbReference type="AlphaFoldDB" id="A0AAV7XAH4"/>
<dbReference type="InterPro" id="IPR036322">
    <property type="entry name" value="WD40_repeat_dom_sf"/>
</dbReference>
<keyword evidence="4" id="KW-0853">WD repeat</keyword>
<feature type="compositionally biased region" description="Acidic residues" evidence="5">
    <location>
        <begin position="589"/>
        <end position="614"/>
    </location>
</feature>
<evidence type="ECO:0000313" key="7">
    <source>
        <dbReference type="EMBL" id="KAJ1521362.1"/>
    </source>
</evidence>
<evidence type="ECO:0000313" key="8">
    <source>
        <dbReference type="Proteomes" id="UP001075354"/>
    </source>
</evidence>
<evidence type="ECO:0000256" key="4">
    <source>
        <dbReference type="PROSITE-ProRule" id="PRU00221"/>
    </source>
</evidence>
<dbReference type="PROSITE" id="PS50082">
    <property type="entry name" value="WD_REPEATS_2"/>
    <property type="match status" value="1"/>
</dbReference>
<evidence type="ECO:0000256" key="2">
    <source>
        <dbReference type="ARBA" id="ARBA00023242"/>
    </source>
</evidence>